<protein>
    <submittedName>
        <fullName evidence="2">Uncharacterized protein</fullName>
    </submittedName>
</protein>
<evidence type="ECO:0000256" key="1">
    <source>
        <dbReference type="SAM" id="Phobius"/>
    </source>
</evidence>
<comment type="caution">
    <text evidence="2">The sequence shown here is derived from an EMBL/GenBank/DDBJ whole genome shotgun (WGS) entry which is preliminary data.</text>
</comment>
<feature type="transmembrane region" description="Helical" evidence="1">
    <location>
        <begin position="48"/>
        <end position="69"/>
    </location>
</feature>
<dbReference type="RefSeq" id="WP_133150982.1">
    <property type="nucleotide sequence ID" value="NZ_CP170591.1"/>
</dbReference>
<keyword evidence="1" id="KW-0812">Transmembrane</keyword>
<keyword evidence="1" id="KW-1133">Transmembrane helix</keyword>
<name>A0A7Z1MMS5_9VIBR</name>
<sequence length="74" mass="8603">MKLSTLFTILFGLTTVYFCIHPVLVVRSTDFPSAFHNVVEFCETWRHVLLITLLSWALAGITLWLTFTIHKHRV</sequence>
<dbReference type="EMBL" id="MDBS01000001">
    <property type="protein sequence ID" value="PMP33148.1"/>
    <property type="molecule type" value="Genomic_DNA"/>
</dbReference>
<gene>
    <name evidence="2" type="ORF">BCS90_00060</name>
</gene>
<proteinExistence type="predicted"/>
<dbReference type="AlphaFoldDB" id="A0A7Z1MMS5"/>
<reference evidence="2" key="2">
    <citation type="journal article" date="2018" name="Nature">
        <title>A major lineage of non-tailed dsDNA viruses as unrecognized killers of marine bacteria.</title>
        <authorList>
            <person name="Kauffman K.M."/>
            <person name="Hussain F.A."/>
            <person name="Yang J."/>
            <person name="Arevalo P."/>
            <person name="Brown J.M."/>
            <person name="Chang W.K."/>
            <person name="VanInsberghe D."/>
            <person name="Elsherbini J."/>
            <person name="Sharma R.S."/>
            <person name="Cutler M.B."/>
            <person name="Kelly L."/>
            <person name="Polz M.F."/>
        </authorList>
    </citation>
    <scope>NUCLEOTIDE SEQUENCE</scope>
    <source>
        <strain evidence="2">10N.222.46.E12</strain>
    </source>
</reference>
<organism evidence="2">
    <name type="scientific">Vibrio cyclitrophicus</name>
    <dbReference type="NCBI Taxonomy" id="47951"/>
    <lineage>
        <taxon>Bacteria</taxon>
        <taxon>Pseudomonadati</taxon>
        <taxon>Pseudomonadota</taxon>
        <taxon>Gammaproteobacteria</taxon>
        <taxon>Vibrionales</taxon>
        <taxon>Vibrionaceae</taxon>
        <taxon>Vibrio</taxon>
    </lineage>
</organism>
<evidence type="ECO:0000313" key="2">
    <source>
        <dbReference type="EMBL" id="PMP33148.1"/>
    </source>
</evidence>
<accession>A0A7Z1MMS5</accession>
<reference evidence="2" key="1">
    <citation type="submission" date="2016-07" db="EMBL/GenBank/DDBJ databases">
        <authorList>
            <person name="Kauffman K."/>
            <person name="Arevalo P."/>
            <person name="Polz M.F."/>
        </authorList>
    </citation>
    <scope>NUCLEOTIDE SEQUENCE</scope>
    <source>
        <strain evidence="2">10N.222.46.E12</strain>
    </source>
</reference>
<keyword evidence="1" id="KW-0472">Membrane</keyword>